<reference evidence="1 2" key="1">
    <citation type="submission" date="2020-11" db="EMBL/GenBank/DDBJ databases">
        <title>Streptomyces spirodelae sp. nov., isolated from duckweed.</title>
        <authorList>
            <person name="Saimee Y."/>
            <person name="Duangmal K."/>
        </authorList>
    </citation>
    <scope>NUCLEOTIDE SEQUENCE [LARGE SCALE GENOMIC DNA]</scope>
    <source>
        <strain evidence="1 2">S16-07</strain>
    </source>
</reference>
<dbReference type="RefSeq" id="WP_209240263.1">
    <property type="nucleotide sequence ID" value="NZ_JADKMA010000073.1"/>
</dbReference>
<evidence type="ECO:0000313" key="2">
    <source>
        <dbReference type="Proteomes" id="UP001519064"/>
    </source>
</evidence>
<keyword evidence="2" id="KW-1185">Reference proteome</keyword>
<sequence>MADAYELIINADLPDDLSQAEVDELRWHLGLGPEPPEHTIVTEFPQEFVDEHGELTEYAPGAAGTWEEVKLPALGRRGPAWRIGGALFAALERREPSEPRPGWALSCRQELHPDEFEGPEQCVRWLQRRVPEPHFDLKVYWRFYEDLSLEPTFLGESGFGPRQTVCTPPSPQVLRLVADGRSREAVAQARRDAGLSIEQARSYVAALQAGRVVLS</sequence>
<accession>A0ABS3XCV3</accession>
<organism evidence="1 2">
    <name type="scientific">Streptomyces oryzae</name>
    <dbReference type="NCBI Taxonomy" id="1434886"/>
    <lineage>
        <taxon>Bacteria</taxon>
        <taxon>Bacillati</taxon>
        <taxon>Actinomycetota</taxon>
        <taxon>Actinomycetes</taxon>
        <taxon>Kitasatosporales</taxon>
        <taxon>Streptomycetaceae</taxon>
        <taxon>Streptomyces</taxon>
    </lineage>
</organism>
<dbReference type="EMBL" id="JADKMA010000073">
    <property type="protein sequence ID" value="MBO8193199.1"/>
    <property type="molecule type" value="Genomic_DNA"/>
</dbReference>
<evidence type="ECO:0000313" key="1">
    <source>
        <dbReference type="EMBL" id="MBO8193199.1"/>
    </source>
</evidence>
<name>A0ABS3XCV3_9ACTN</name>
<protein>
    <submittedName>
        <fullName evidence="1">Uncharacterized protein</fullName>
    </submittedName>
</protein>
<dbReference type="Proteomes" id="UP001519064">
    <property type="component" value="Unassembled WGS sequence"/>
</dbReference>
<proteinExistence type="predicted"/>
<gene>
    <name evidence="1" type="ORF">ITI46_16210</name>
</gene>
<comment type="caution">
    <text evidence="1">The sequence shown here is derived from an EMBL/GenBank/DDBJ whole genome shotgun (WGS) entry which is preliminary data.</text>
</comment>